<name>A0A1H4S759_9BRAD</name>
<proteinExistence type="predicted"/>
<sequence>MEKRSRRRIRDLVALAAFQGLSENEIGCARISMMAWSTNAPFKGRIQKRKTNHLQIIKSSLQRTAGPYRCATCGLSRLQPRLLDVRPVDRSIKPTTKPKPGAT</sequence>
<organism evidence="1 2">
    <name type="scientific">Bradyrhizobium lablabi</name>
    <dbReference type="NCBI Taxonomy" id="722472"/>
    <lineage>
        <taxon>Bacteria</taxon>
        <taxon>Pseudomonadati</taxon>
        <taxon>Pseudomonadota</taxon>
        <taxon>Alphaproteobacteria</taxon>
        <taxon>Hyphomicrobiales</taxon>
        <taxon>Nitrobacteraceae</taxon>
        <taxon>Bradyrhizobium</taxon>
    </lineage>
</organism>
<protein>
    <submittedName>
        <fullName evidence="1">Uncharacterized protein</fullName>
    </submittedName>
</protein>
<gene>
    <name evidence="1" type="ORF">SAMN05444171_1309</name>
</gene>
<evidence type="ECO:0000313" key="1">
    <source>
        <dbReference type="EMBL" id="SEC39834.1"/>
    </source>
</evidence>
<reference evidence="1 2" key="1">
    <citation type="submission" date="2016-10" db="EMBL/GenBank/DDBJ databases">
        <authorList>
            <person name="de Groot N.N."/>
        </authorList>
    </citation>
    <scope>NUCLEOTIDE SEQUENCE [LARGE SCALE GENOMIC DNA]</scope>
    <source>
        <strain evidence="1 2">GAS522</strain>
    </source>
</reference>
<dbReference type="EMBL" id="FNTI01000001">
    <property type="protein sequence ID" value="SEC39834.1"/>
    <property type="molecule type" value="Genomic_DNA"/>
</dbReference>
<accession>A0A1H4S759</accession>
<dbReference type="Proteomes" id="UP000183208">
    <property type="component" value="Unassembled WGS sequence"/>
</dbReference>
<dbReference type="AlphaFoldDB" id="A0A1H4S759"/>
<evidence type="ECO:0000313" key="2">
    <source>
        <dbReference type="Proteomes" id="UP000183208"/>
    </source>
</evidence>